<proteinExistence type="predicted"/>
<gene>
    <name evidence="1" type="ORF">ABT39_MTgene2170</name>
</gene>
<sequence>MFGGCLAIKERIPSCHPKLSQWSQAVCHKRIYGASCHKRISRSSWFLLSVSQQFLPSYSPPTKDYLCSPSKNLYLSERGKSIKNLSTPVIKVSQ</sequence>
<name>A0A124GMI8_PICGL</name>
<comment type="caution">
    <text evidence="1">The sequence shown here is derived from an EMBL/GenBank/DDBJ whole genome shotgun (WGS) entry which is preliminary data.</text>
</comment>
<reference evidence="1" key="1">
    <citation type="journal article" date="2015" name="Genome Biol. Evol.">
        <title>Organellar Genomes of White Spruce (Picea glauca): Assembly and Annotation.</title>
        <authorList>
            <person name="Jackman S.D."/>
            <person name="Warren R.L."/>
            <person name="Gibb E.A."/>
            <person name="Vandervalk B.P."/>
            <person name="Mohamadi H."/>
            <person name="Chu J."/>
            <person name="Raymond A."/>
            <person name="Pleasance S."/>
            <person name="Coope R."/>
            <person name="Wildung M.R."/>
            <person name="Ritland C.E."/>
            <person name="Bousquet J."/>
            <person name="Jones S.J."/>
            <person name="Bohlmann J."/>
            <person name="Birol I."/>
        </authorList>
    </citation>
    <scope>NUCLEOTIDE SEQUENCE [LARGE SCALE GENOMIC DNA]</scope>
    <source>
        <tissue evidence="1">Flushing bud</tissue>
    </source>
</reference>
<geneLocation type="mitochondrion" evidence="1"/>
<evidence type="ECO:0000313" key="1">
    <source>
        <dbReference type="EMBL" id="KUM45816.1"/>
    </source>
</evidence>
<accession>A0A124GMI8</accession>
<keyword evidence="1" id="KW-0496">Mitochondrion</keyword>
<dbReference type="AlphaFoldDB" id="A0A124GMI8"/>
<dbReference type="EMBL" id="LKAM01000015">
    <property type="protein sequence ID" value="KUM45816.1"/>
    <property type="molecule type" value="Genomic_DNA"/>
</dbReference>
<protein>
    <submittedName>
        <fullName evidence="1">Uncharacterized protein</fullName>
    </submittedName>
</protein>
<organism evidence="1">
    <name type="scientific">Picea glauca</name>
    <name type="common">White spruce</name>
    <name type="synonym">Pinus glauca</name>
    <dbReference type="NCBI Taxonomy" id="3330"/>
    <lineage>
        <taxon>Eukaryota</taxon>
        <taxon>Viridiplantae</taxon>
        <taxon>Streptophyta</taxon>
        <taxon>Embryophyta</taxon>
        <taxon>Tracheophyta</taxon>
        <taxon>Spermatophyta</taxon>
        <taxon>Pinopsida</taxon>
        <taxon>Pinidae</taxon>
        <taxon>Conifers I</taxon>
        <taxon>Pinales</taxon>
        <taxon>Pinaceae</taxon>
        <taxon>Picea</taxon>
    </lineage>
</organism>